<feature type="compositionally biased region" description="Polar residues" evidence="1">
    <location>
        <begin position="490"/>
        <end position="511"/>
    </location>
</feature>
<dbReference type="AlphaFoldDB" id="A0A1Q3AGX1"/>
<name>A0A1Q3AGX1_ZYGRO</name>
<feature type="compositionally biased region" description="Low complexity" evidence="1">
    <location>
        <begin position="212"/>
        <end position="239"/>
    </location>
</feature>
<dbReference type="OrthoDB" id="4065285at2759"/>
<feature type="compositionally biased region" description="Low complexity" evidence="1">
    <location>
        <begin position="53"/>
        <end position="66"/>
    </location>
</feature>
<feature type="compositionally biased region" description="Polar residues" evidence="1">
    <location>
        <begin position="118"/>
        <end position="136"/>
    </location>
</feature>
<feature type="region of interest" description="Disordered" evidence="1">
    <location>
        <begin position="479"/>
        <end position="595"/>
    </location>
</feature>
<feature type="compositionally biased region" description="Polar residues" evidence="1">
    <location>
        <begin position="194"/>
        <end position="204"/>
    </location>
</feature>
<accession>A0A1Q3AGX1</accession>
<dbReference type="Proteomes" id="UP000187013">
    <property type="component" value="Unassembled WGS sequence"/>
</dbReference>
<evidence type="ECO:0000313" key="2">
    <source>
        <dbReference type="EMBL" id="GAV54994.1"/>
    </source>
</evidence>
<feature type="compositionally biased region" description="Polar residues" evidence="1">
    <location>
        <begin position="385"/>
        <end position="396"/>
    </location>
</feature>
<feature type="region of interest" description="Disordered" evidence="1">
    <location>
        <begin position="118"/>
        <end position="170"/>
    </location>
</feature>
<evidence type="ECO:0000256" key="1">
    <source>
        <dbReference type="SAM" id="MobiDB-lite"/>
    </source>
</evidence>
<dbReference type="EMBL" id="BDGX01000045">
    <property type="protein sequence ID" value="GAV54994.1"/>
    <property type="molecule type" value="Genomic_DNA"/>
</dbReference>
<feature type="compositionally biased region" description="Low complexity" evidence="1">
    <location>
        <begin position="86"/>
        <end position="101"/>
    </location>
</feature>
<comment type="caution">
    <text evidence="2">The sequence shown here is derived from an EMBL/GenBank/DDBJ whole genome shotgun (WGS) entry which is preliminary data.</text>
</comment>
<feature type="region of interest" description="Disordered" evidence="1">
    <location>
        <begin position="194"/>
        <end position="252"/>
    </location>
</feature>
<feature type="region of interest" description="Disordered" evidence="1">
    <location>
        <begin position="81"/>
        <end position="101"/>
    </location>
</feature>
<feature type="region of interest" description="Disordered" evidence="1">
    <location>
        <begin position="349"/>
        <end position="396"/>
    </location>
</feature>
<feature type="compositionally biased region" description="Low complexity" evidence="1">
    <location>
        <begin position="542"/>
        <end position="559"/>
    </location>
</feature>
<evidence type="ECO:0000313" key="3">
    <source>
        <dbReference type="Proteomes" id="UP000187013"/>
    </source>
</evidence>
<feature type="region of interest" description="Disordered" evidence="1">
    <location>
        <begin position="52"/>
        <end position="71"/>
    </location>
</feature>
<protein>
    <recommendedName>
        <fullName evidence="4">Altered inheritance of mitochondria protein 44</fullName>
    </recommendedName>
</protein>
<sequence>MIIRAPTRTMTKSFNGRQMGFKFPSVESMPQDSLDEYHMNNHHLLNDNIAKSQQAHAQAQAQAQAQSHPHIQKPISTDEDALSNLNSDYTSGSNTNTNSGNSSNGYYSFANISDNTTPLANKTHSYPSSPRNNESNDGGKVSELMVPRDEHNQSSQKSVEPMEAIPEDNGFTSMSINVQSIPTADNFSFDIASSNSSKHGSTTDKPGVSTFSRTPSSNTSKSSLLSPNVSNPSLSSARLRQSKRRSQLKRSPSIRCKGGLLKYFQLLGSRIKKTLRKIKLALRGKNGKRQASLRGSSSLAAVSKAPRKHPVNVTRNSSKKELTSHLKRTNGYVSNLQRSMSQRSLRPLLEGSDNTTAVGNLHRPPPDTSNSDAFVTPPGSRIVRNPTTSLRRTPSSIRRAASVIRTPVPAVPPAAATPIENSVYEDTATTSPSTLSGSENRSGLVRSNGSKSLNSLIRQRSIVVKNKVIPLSMHQYSIREEDEDKERDNQFSIKPSSEYSLSPVHSASSEENGYRYESESEKSFSTGHYTDAYEEAEGGAVTSSERVSSTSTSTTTASSDAMSYVESIEPSVKPVEEPAAETNSVNDWDDIDESTSSVGSVNREIEEFRDNINHYFRCVISQRIKLRLQLAQYESSDALSPSYLDIIESLLKDYADESTAGKEPAEFNTIDEEEEAVPSELWSPRDSKTGSIRVNLQSPYLKRGPTQRSLISLKSRDVHRSLTLPIGIKV</sequence>
<feature type="region of interest" description="Disordered" evidence="1">
    <location>
        <begin position="284"/>
        <end position="325"/>
    </location>
</feature>
<reference evidence="2 3" key="1">
    <citation type="submission" date="2016-08" db="EMBL/GenBank/DDBJ databases">
        <title>Draft genome sequence of allopolyploid Zygosaccharomyces rouxii.</title>
        <authorList>
            <person name="Watanabe J."/>
            <person name="Uehara K."/>
            <person name="Mogi Y."/>
            <person name="Tsukioka Y."/>
        </authorList>
    </citation>
    <scope>NUCLEOTIDE SEQUENCE [LARGE SCALE GENOMIC DNA]</scope>
    <source>
        <strain evidence="2 3">NBRC 110957</strain>
    </source>
</reference>
<proteinExistence type="predicted"/>
<feature type="compositionally biased region" description="Basic and acidic residues" evidence="1">
    <location>
        <begin position="512"/>
        <end position="522"/>
    </location>
</feature>
<evidence type="ECO:0008006" key="4">
    <source>
        <dbReference type="Google" id="ProtNLM"/>
    </source>
</evidence>
<feature type="compositionally biased region" description="Polar residues" evidence="1">
    <location>
        <begin position="427"/>
        <end position="449"/>
    </location>
</feature>
<gene>
    <name evidence="2" type="ORF">ZYGR_0AS03170</name>
</gene>
<feature type="region of interest" description="Disordered" evidence="1">
    <location>
        <begin position="415"/>
        <end position="449"/>
    </location>
</feature>
<organism evidence="2 3">
    <name type="scientific">Zygosaccharomyces rouxii</name>
    <dbReference type="NCBI Taxonomy" id="4956"/>
    <lineage>
        <taxon>Eukaryota</taxon>
        <taxon>Fungi</taxon>
        <taxon>Dikarya</taxon>
        <taxon>Ascomycota</taxon>
        <taxon>Saccharomycotina</taxon>
        <taxon>Saccharomycetes</taxon>
        <taxon>Saccharomycetales</taxon>
        <taxon>Saccharomycetaceae</taxon>
        <taxon>Zygosaccharomyces</taxon>
    </lineage>
</organism>